<feature type="transmembrane region" description="Helical" evidence="4">
    <location>
        <begin position="184"/>
        <end position="203"/>
    </location>
</feature>
<keyword evidence="4" id="KW-0812">Transmembrane</keyword>
<dbReference type="Proteomes" id="UP000292957">
    <property type="component" value="Unassembled WGS sequence"/>
</dbReference>
<dbReference type="OrthoDB" id="546893at2759"/>
<dbReference type="GO" id="GO:0022857">
    <property type="term" value="F:transmembrane transporter activity"/>
    <property type="evidence" value="ECO:0007669"/>
    <property type="project" value="InterPro"/>
</dbReference>
<sequence>MAPPVGVTGSDLTRKQWVYAFALVTSLFFTWGFAYGLLDVLNSHFQTVFGIDKTQSTLLQLAYFGAYLVFSPFASLFMERYGYKRGIHLGLSLYSLGAIFFWPSAKFAKYGGFVGCTFVIGCGLSCLEVAANSYISILGSPKYAAARLNFSQGFQGVASFAGPMIASRWFFLGKNATTLDTVQWVYLAVAGLGAVLNILFYFCPLPEITGDALAQEMHEAGILADEQPFLKQYHCLFGLVAQTAYVGAQVAVAALAVNYITEQGIGIDKSQASQLFSYCQITFTVGRFVGVVLLNWVDPALMLTIYSIACMTFALGVTYGPGKAGVGCLFSLFFFESICYPVIFTLGTKNLGRHTKRGSALIVMGVGGGAWWPPMAGAIADHISTAQSYVIPFSGYTIMGMYAVGMVISQARTGGFRFRTVDEIAEKRAELDHSPSPAGGNRESDSVTDKKGTQEFVEVV</sequence>
<feature type="transmembrane region" description="Helical" evidence="4">
    <location>
        <begin position="236"/>
        <end position="260"/>
    </location>
</feature>
<evidence type="ECO:0000256" key="1">
    <source>
        <dbReference type="ARBA" id="ARBA00004429"/>
    </source>
</evidence>
<dbReference type="PANTHER" id="PTHR43702:SF3">
    <property type="entry name" value="PROTEIN TSGA"/>
    <property type="match status" value="1"/>
</dbReference>
<organism evidence="5">
    <name type="scientific">Dichomitus squalens</name>
    <dbReference type="NCBI Taxonomy" id="114155"/>
    <lineage>
        <taxon>Eukaryota</taxon>
        <taxon>Fungi</taxon>
        <taxon>Dikarya</taxon>
        <taxon>Basidiomycota</taxon>
        <taxon>Agaricomycotina</taxon>
        <taxon>Agaricomycetes</taxon>
        <taxon>Polyporales</taxon>
        <taxon>Polyporaceae</taxon>
        <taxon>Dichomitus</taxon>
    </lineage>
</organism>
<feature type="transmembrane region" description="Helical" evidence="4">
    <location>
        <begin position="324"/>
        <end position="346"/>
    </location>
</feature>
<dbReference type="PANTHER" id="PTHR43702">
    <property type="entry name" value="L-FUCOSE-PROTON SYMPORTER"/>
    <property type="match status" value="1"/>
</dbReference>
<gene>
    <name evidence="6" type="ORF">BD310DRAFT_596466</name>
    <name evidence="5" type="ORF">BD311DRAFT_396943</name>
</gene>
<dbReference type="Pfam" id="PF07690">
    <property type="entry name" value="MFS_1"/>
    <property type="match status" value="1"/>
</dbReference>
<keyword evidence="7" id="KW-1185">Reference proteome</keyword>
<feature type="compositionally biased region" description="Basic and acidic residues" evidence="3">
    <location>
        <begin position="442"/>
        <end position="453"/>
    </location>
</feature>
<feature type="transmembrane region" description="Helical" evidence="4">
    <location>
        <begin position="386"/>
        <end position="409"/>
    </location>
</feature>
<feature type="transmembrane region" description="Helical" evidence="4">
    <location>
        <begin position="358"/>
        <end position="380"/>
    </location>
</feature>
<name>A0A4Q9N1U8_9APHY</name>
<dbReference type="OMA" id="TWGFAYG"/>
<feature type="region of interest" description="Disordered" evidence="3">
    <location>
        <begin position="428"/>
        <end position="460"/>
    </location>
</feature>
<dbReference type="EMBL" id="ML145145">
    <property type="protein sequence ID" value="TBU56873.1"/>
    <property type="molecule type" value="Genomic_DNA"/>
</dbReference>
<evidence type="ECO:0000313" key="5">
    <source>
        <dbReference type="EMBL" id="TBU33867.1"/>
    </source>
</evidence>
<accession>A0A4Q9N1U8</accession>
<keyword evidence="2" id="KW-1003">Cell membrane</keyword>
<proteinExistence type="predicted"/>
<feature type="transmembrane region" description="Helical" evidence="4">
    <location>
        <begin position="86"/>
        <end position="104"/>
    </location>
</feature>
<feature type="transmembrane region" description="Helical" evidence="4">
    <location>
        <begin position="110"/>
        <end position="131"/>
    </location>
</feature>
<feature type="transmembrane region" description="Helical" evidence="4">
    <location>
        <begin position="301"/>
        <end position="318"/>
    </location>
</feature>
<evidence type="ECO:0000256" key="3">
    <source>
        <dbReference type="SAM" id="MobiDB-lite"/>
    </source>
</evidence>
<evidence type="ECO:0000313" key="6">
    <source>
        <dbReference type="EMBL" id="TBU56873.1"/>
    </source>
</evidence>
<dbReference type="EMBL" id="ML143390">
    <property type="protein sequence ID" value="TBU33867.1"/>
    <property type="molecule type" value="Genomic_DNA"/>
</dbReference>
<dbReference type="SUPFAM" id="SSF103473">
    <property type="entry name" value="MFS general substrate transporter"/>
    <property type="match status" value="1"/>
</dbReference>
<feature type="transmembrane region" description="Helical" evidence="4">
    <location>
        <begin position="275"/>
        <end position="294"/>
    </location>
</feature>
<keyword evidence="4" id="KW-1133">Transmembrane helix</keyword>
<comment type="subcellular location">
    <subcellularLocation>
        <location evidence="1">Cell inner membrane</location>
        <topology evidence="1">Multi-pass membrane protein</topology>
    </subcellularLocation>
</comment>
<dbReference type="InterPro" id="IPR036259">
    <property type="entry name" value="MFS_trans_sf"/>
</dbReference>
<protein>
    <submittedName>
        <fullName evidence="5">MFS general substrate transporter</fullName>
    </submittedName>
</protein>
<dbReference type="InterPro" id="IPR050375">
    <property type="entry name" value="MFS_TsgA-like"/>
</dbReference>
<keyword evidence="4" id="KW-0472">Membrane</keyword>
<feature type="transmembrane region" description="Helical" evidence="4">
    <location>
        <begin position="58"/>
        <end position="77"/>
    </location>
</feature>
<evidence type="ECO:0000313" key="7">
    <source>
        <dbReference type="Proteomes" id="UP000292082"/>
    </source>
</evidence>
<feature type="transmembrane region" description="Helical" evidence="4">
    <location>
        <begin position="17"/>
        <end position="38"/>
    </location>
</feature>
<dbReference type="AlphaFoldDB" id="A0A4Q9N1U8"/>
<reference evidence="5 7" key="1">
    <citation type="submission" date="2019-01" db="EMBL/GenBank/DDBJ databases">
        <title>Draft genome sequences of three monokaryotic isolates of the white-rot basidiomycete fungus Dichomitus squalens.</title>
        <authorList>
            <consortium name="DOE Joint Genome Institute"/>
            <person name="Lopez S.C."/>
            <person name="Andreopoulos B."/>
            <person name="Pangilinan J."/>
            <person name="Lipzen A."/>
            <person name="Riley R."/>
            <person name="Ahrendt S."/>
            <person name="Ng V."/>
            <person name="Barry K."/>
            <person name="Daum C."/>
            <person name="Grigoriev I.V."/>
            <person name="Hilden K.S."/>
            <person name="Makela M.R."/>
            <person name="de Vries R.P."/>
        </authorList>
    </citation>
    <scope>NUCLEOTIDE SEQUENCE [LARGE SCALE GENOMIC DNA]</scope>
    <source>
        <strain evidence="6 7">CBS 464.89</strain>
        <strain evidence="5">OM18370.1</strain>
    </source>
</reference>
<dbReference type="InterPro" id="IPR011701">
    <property type="entry name" value="MFS"/>
</dbReference>
<dbReference type="GO" id="GO:0005886">
    <property type="term" value="C:plasma membrane"/>
    <property type="evidence" value="ECO:0007669"/>
    <property type="project" value="UniProtKB-SubCell"/>
</dbReference>
<evidence type="ECO:0000256" key="4">
    <source>
        <dbReference type="SAM" id="Phobius"/>
    </source>
</evidence>
<dbReference type="Proteomes" id="UP000292082">
    <property type="component" value="Unassembled WGS sequence"/>
</dbReference>
<feature type="transmembrane region" description="Helical" evidence="4">
    <location>
        <begin position="152"/>
        <end position="172"/>
    </location>
</feature>
<evidence type="ECO:0000256" key="2">
    <source>
        <dbReference type="ARBA" id="ARBA00022475"/>
    </source>
</evidence>
<dbReference type="Gene3D" id="1.20.1250.20">
    <property type="entry name" value="MFS general substrate transporter like domains"/>
    <property type="match status" value="2"/>
</dbReference>